<comment type="subcellular location">
    <subcellularLocation>
        <location evidence="1">Membrane</location>
        <topology evidence="1">Multi-pass membrane protein</topology>
    </subcellularLocation>
</comment>
<dbReference type="PANTHER" id="PTHR33048:SF129">
    <property type="entry name" value="INTEGRAL MEMBRANE PROTEIN-RELATED"/>
    <property type="match status" value="1"/>
</dbReference>
<comment type="similarity">
    <text evidence="5">Belongs to the SAT4 family.</text>
</comment>
<feature type="transmembrane region" description="Helical" evidence="7">
    <location>
        <begin position="104"/>
        <end position="128"/>
    </location>
</feature>
<feature type="transmembrane region" description="Helical" evidence="7">
    <location>
        <begin position="26"/>
        <end position="48"/>
    </location>
</feature>
<evidence type="ECO:0000256" key="6">
    <source>
        <dbReference type="SAM" id="MobiDB-lite"/>
    </source>
</evidence>
<feature type="transmembrane region" description="Helical" evidence="7">
    <location>
        <begin position="60"/>
        <end position="84"/>
    </location>
</feature>
<evidence type="ECO:0000256" key="3">
    <source>
        <dbReference type="ARBA" id="ARBA00022989"/>
    </source>
</evidence>
<dbReference type="PANTHER" id="PTHR33048">
    <property type="entry name" value="PTH11-LIKE INTEGRAL MEMBRANE PROTEIN (AFU_ORTHOLOGUE AFUA_5G11245)"/>
    <property type="match status" value="1"/>
</dbReference>
<dbReference type="RefSeq" id="XP_003002450.1">
    <property type="nucleotide sequence ID" value="XM_003002404.1"/>
</dbReference>
<proteinExistence type="inferred from homology"/>
<name>C9SPY6_VERA1</name>
<evidence type="ECO:0000256" key="2">
    <source>
        <dbReference type="ARBA" id="ARBA00022692"/>
    </source>
</evidence>
<dbReference type="Pfam" id="PF20684">
    <property type="entry name" value="Fung_rhodopsin"/>
    <property type="match status" value="1"/>
</dbReference>
<feature type="domain" description="Rhodopsin" evidence="8">
    <location>
        <begin position="44"/>
        <end position="284"/>
    </location>
</feature>
<sequence length="408" mass="45262">MKTPPLDIIASWPVPNYVNPETRGPAAAIVAITLLIVVTFLVAIRVYTRKVITKGFGWDDILILFAYVATAAFTAIGLVASAHYGWGTHVWDVRPRLFPGSLKLALSSFVMFDLATSFTKLSMLALIYRLACQTSKTVRFIVIVSMVLISASGLSFLLVSLLQCRLSLEPVNCTVDEATHLLAGGIINTSTNLLVVILPLAIVRRLRQEGKLCPRQVTIVSILFAAGFVACAASAARVYFTHLMTSSRDRDLSWHAWLTWLMSSIELLVGIMAASVPATKPFFARYLPQLISTASASRARSGGKPSIKSHREEKDRPKRDSLSTIHELEEEVVFNRPVRTPDFSEPQHLAFYDVNKPLPHIKESVYSIPIDFDFENTESTRARPSYERTSSRGSDTATRNLTEERSFV</sequence>
<evidence type="ECO:0000256" key="7">
    <source>
        <dbReference type="SAM" id="Phobius"/>
    </source>
</evidence>
<evidence type="ECO:0000256" key="4">
    <source>
        <dbReference type="ARBA" id="ARBA00023136"/>
    </source>
</evidence>
<feature type="transmembrane region" description="Helical" evidence="7">
    <location>
        <begin position="140"/>
        <end position="162"/>
    </location>
</feature>
<feature type="transmembrane region" description="Helical" evidence="7">
    <location>
        <begin position="182"/>
        <end position="203"/>
    </location>
</feature>
<feature type="compositionally biased region" description="Basic and acidic residues" evidence="6">
    <location>
        <begin position="309"/>
        <end position="321"/>
    </location>
</feature>
<dbReference type="eggNOG" id="ENOG502SKQT">
    <property type="taxonomic scope" value="Eukaryota"/>
</dbReference>
<keyword evidence="3 7" id="KW-1133">Transmembrane helix</keyword>
<evidence type="ECO:0000256" key="1">
    <source>
        <dbReference type="ARBA" id="ARBA00004141"/>
    </source>
</evidence>
<keyword evidence="10" id="KW-1185">Reference proteome</keyword>
<dbReference type="InterPro" id="IPR052337">
    <property type="entry name" value="SAT4-like"/>
</dbReference>
<dbReference type="OMA" id="VVINIWI"/>
<organism evidence="10">
    <name type="scientific">Verticillium alfalfae (strain VaMs.102 / ATCC MYA-4576 / FGSC 10136)</name>
    <name type="common">Verticillium wilt of alfalfa</name>
    <name type="synonym">Verticillium albo-atrum</name>
    <dbReference type="NCBI Taxonomy" id="526221"/>
    <lineage>
        <taxon>Eukaryota</taxon>
        <taxon>Fungi</taxon>
        <taxon>Dikarya</taxon>
        <taxon>Ascomycota</taxon>
        <taxon>Pezizomycotina</taxon>
        <taxon>Sordariomycetes</taxon>
        <taxon>Hypocreomycetidae</taxon>
        <taxon>Glomerellales</taxon>
        <taxon>Plectosphaerellaceae</taxon>
        <taxon>Verticillium</taxon>
    </lineage>
</organism>
<reference evidence="10" key="1">
    <citation type="journal article" date="2011" name="PLoS Pathog.">
        <title>Comparative genomics yields insights into niche adaptation of plant vascular wilt pathogens.</title>
        <authorList>
            <person name="Klosterman S.J."/>
            <person name="Subbarao K.V."/>
            <person name="Kang S."/>
            <person name="Veronese P."/>
            <person name="Gold S.E."/>
            <person name="Thomma B.P.H.J."/>
            <person name="Chen Z."/>
            <person name="Henrissat B."/>
            <person name="Lee Y.-H."/>
            <person name="Park J."/>
            <person name="Garcia-Pedrajas M.D."/>
            <person name="Barbara D.J."/>
            <person name="Anchieta A."/>
            <person name="de Jonge R."/>
            <person name="Santhanam P."/>
            <person name="Maruthachalam K."/>
            <person name="Atallah Z."/>
            <person name="Amyotte S.G."/>
            <person name="Paz Z."/>
            <person name="Inderbitzin P."/>
            <person name="Hayes R.J."/>
            <person name="Heiman D.I."/>
            <person name="Young S."/>
            <person name="Zeng Q."/>
            <person name="Engels R."/>
            <person name="Galagan J."/>
            <person name="Cuomo C.A."/>
            <person name="Dobinson K.F."/>
            <person name="Ma L.-J."/>
        </authorList>
    </citation>
    <scope>NUCLEOTIDE SEQUENCE [LARGE SCALE GENOMIC DNA]</scope>
    <source>
        <strain evidence="10">VaMs.102 / ATCC MYA-4576 / FGSC 10136</strain>
    </source>
</reference>
<gene>
    <name evidence="9" type="ORF">VDBG_07021</name>
</gene>
<evidence type="ECO:0000256" key="5">
    <source>
        <dbReference type="ARBA" id="ARBA00038359"/>
    </source>
</evidence>
<accession>C9SPY6</accession>
<dbReference type="KEGG" id="val:VDBG_07021"/>
<evidence type="ECO:0000313" key="10">
    <source>
        <dbReference type="Proteomes" id="UP000008698"/>
    </source>
</evidence>
<evidence type="ECO:0000313" key="9">
    <source>
        <dbReference type="EMBL" id="EEY20911.1"/>
    </source>
</evidence>
<keyword evidence="4 7" id="KW-0472">Membrane</keyword>
<dbReference type="OrthoDB" id="4525788at2759"/>
<feature type="compositionally biased region" description="Polar residues" evidence="6">
    <location>
        <begin position="391"/>
        <end position="400"/>
    </location>
</feature>
<keyword evidence="2 7" id="KW-0812">Transmembrane</keyword>
<protein>
    <submittedName>
        <fullName evidence="9">Integral membrane protein</fullName>
    </submittedName>
</protein>
<dbReference type="GeneID" id="9527444"/>
<dbReference type="AlphaFoldDB" id="C9SPY6"/>
<dbReference type="HOGENOM" id="CLU_028200_25_4_1"/>
<feature type="compositionally biased region" description="Basic and acidic residues" evidence="6">
    <location>
        <begin position="378"/>
        <end position="390"/>
    </location>
</feature>
<dbReference type="Proteomes" id="UP000008698">
    <property type="component" value="Unassembled WGS sequence"/>
</dbReference>
<dbReference type="InterPro" id="IPR049326">
    <property type="entry name" value="Rhodopsin_dom_fungi"/>
</dbReference>
<evidence type="ECO:0000259" key="8">
    <source>
        <dbReference type="Pfam" id="PF20684"/>
    </source>
</evidence>
<feature type="transmembrane region" description="Helical" evidence="7">
    <location>
        <begin position="256"/>
        <end position="276"/>
    </location>
</feature>
<feature type="region of interest" description="Disordered" evidence="6">
    <location>
        <begin position="377"/>
        <end position="408"/>
    </location>
</feature>
<dbReference type="GO" id="GO:0016020">
    <property type="term" value="C:membrane"/>
    <property type="evidence" value="ECO:0007669"/>
    <property type="project" value="UniProtKB-SubCell"/>
</dbReference>
<dbReference type="EMBL" id="DS985222">
    <property type="protein sequence ID" value="EEY20911.1"/>
    <property type="molecule type" value="Genomic_DNA"/>
</dbReference>
<feature type="region of interest" description="Disordered" evidence="6">
    <location>
        <begin position="297"/>
        <end position="322"/>
    </location>
</feature>
<feature type="transmembrane region" description="Helical" evidence="7">
    <location>
        <begin position="215"/>
        <end position="236"/>
    </location>
</feature>